<dbReference type="EMBL" id="CP139727">
    <property type="protein sequence ID" value="WPZ23657.1"/>
    <property type="molecule type" value="Genomic_DNA"/>
</dbReference>
<keyword evidence="2" id="KW-0614">Plasmid</keyword>
<keyword evidence="2" id="KW-0489">Methyltransferase</keyword>
<organism evidence="2 3">
    <name type="scientific">Sulfitobacter faviae</name>
    <dbReference type="NCBI Taxonomy" id="1775881"/>
    <lineage>
        <taxon>Bacteria</taxon>
        <taxon>Pseudomonadati</taxon>
        <taxon>Pseudomonadota</taxon>
        <taxon>Alphaproteobacteria</taxon>
        <taxon>Rhodobacterales</taxon>
        <taxon>Roseobacteraceae</taxon>
        <taxon>Sulfitobacter</taxon>
    </lineage>
</organism>
<name>A0ABZ0V9D3_9RHOB</name>
<accession>A0ABZ0V9D3</accession>
<dbReference type="EC" id="2.1.-.-" evidence="2"/>
<gene>
    <name evidence="2" type="ORF">T7987_17480</name>
</gene>
<evidence type="ECO:0000313" key="2">
    <source>
        <dbReference type="EMBL" id="WPZ23657.1"/>
    </source>
</evidence>
<keyword evidence="3" id="KW-1185">Reference proteome</keyword>
<feature type="region of interest" description="Disordered" evidence="1">
    <location>
        <begin position="1"/>
        <end position="25"/>
    </location>
</feature>
<sequence length="254" mass="28117">MSFNTNEDVASPSVGGFSRPDQPGPTDWTAYSSAYDLLSMHNPAYKALMQDFAAFLATIGTPQRIYDIGGGTGNYTEIAARACPDSEIHLVEPDAAMIRSARTKLSAHGNINFHNLALEDVKGTDTCDLVVCVHALYAMPEQVQRLDDLHRLLRPGGYLYLIDLGRRMDVADWRKYLFLELKKRHGLAGALRVFWQGREVAKQNKAICEAQKSGAYWTHTPAELASAVSNAGFEVISQKTVYRGYSDLLVCRAK</sequence>
<dbReference type="PANTHER" id="PTHR43861:SF1">
    <property type="entry name" value="TRANS-ACONITATE 2-METHYLTRANSFERASE"/>
    <property type="match status" value="1"/>
</dbReference>
<dbReference type="GO" id="GO:0032259">
    <property type="term" value="P:methylation"/>
    <property type="evidence" value="ECO:0007669"/>
    <property type="project" value="UniProtKB-KW"/>
</dbReference>
<geneLocation type="plasmid" evidence="2 3">
    <name>unnamed02</name>
</geneLocation>
<dbReference type="RefSeq" id="WP_322330016.1">
    <property type="nucleotide sequence ID" value="NZ_CP139727.1"/>
</dbReference>
<evidence type="ECO:0000313" key="3">
    <source>
        <dbReference type="Proteomes" id="UP001326567"/>
    </source>
</evidence>
<dbReference type="Proteomes" id="UP001326567">
    <property type="component" value="Plasmid unnamed02"/>
</dbReference>
<proteinExistence type="predicted"/>
<dbReference type="GO" id="GO:0008168">
    <property type="term" value="F:methyltransferase activity"/>
    <property type="evidence" value="ECO:0007669"/>
    <property type="project" value="UniProtKB-KW"/>
</dbReference>
<evidence type="ECO:0000256" key="1">
    <source>
        <dbReference type="SAM" id="MobiDB-lite"/>
    </source>
</evidence>
<dbReference type="CDD" id="cd02440">
    <property type="entry name" value="AdoMet_MTases"/>
    <property type="match status" value="1"/>
</dbReference>
<dbReference type="PANTHER" id="PTHR43861">
    <property type="entry name" value="TRANS-ACONITATE 2-METHYLTRANSFERASE-RELATED"/>
    <property type="match status" value="1"/>
</dbReference>
<protein>
    <submittedName>
        <fullName evidence="2">Class I SAM-dependent methyltransferase</fullName>
        <ecNumber evidence="2">2.1.-.-</ecNumber>
    </submittedName>
</protein>
<dbReference type="InterPro" id="IPR029063">
    <property type="entry name" value="SAM-dependent_MTases_sf"/>
</dbReference>
<dbReference type="Gene3D" id="3.40.50.150">
    <property type="entry name" value="Vaccinia Virus protein VP39"/>
    <property type="match status" value="1"/>
</dbReference>
<dbReference type="Pfam" id="PF13489">
    <property type="entry name" value="Methyltransf_23"/>
    <property type="match status" value="1"/>
</dbReference>
<keyword evidence="2" id="KW-0808">Transferase</keyword>
<reference evidence="2 3" key="1">
    <citation type="submission" date="2023-11" db="EMBL/GenBank/DDBJ databases">
        <title>From the Deep-Sea to the Surface: Bacterial Genomes Isolated from the Moytirra Hydrothermal Vent Plume.</title>
        <authorList>
            <person name="Major S.R."/>
        </authorList>
    </citation>
    <scope>NUCLEOTIDE SEQUENCE [LARGE SCALE GENOMIC DNA]</scope>
    <source>
        <strain evidence="2 3">OXR-9</strain>
        <plasmid evidence="2 3">unnamed02</plasmid>
    </source>
</reference>
<dbReference type="SUPFAM" id="SSF53335">
    <property type="entry name" value="S-adenosyl-L-methionine-dependent methyltransferases"/>
    <property type="match status" value="1"/>
</dbReference>